<dbReference type="EMBL" id="JBFDAA010000018">
    <property type="protein sequence ID" value="KAL1116259.1"/>
    <property type="molecule type" value="Genomic_DNA"/>
</dbReference>
<dbReference type="HAMAP" id="MF_01310">
    <property type="entry name" value="Ribosomal_uS11"/>
    <property type="match status" value="1"/>
</dbReference>
<comment type="similarity">
    <text evidence="1">Belongs to the universal ribosomal protein uS11 family.</text>
</comment>
<accession>A0ABD0XYC2</accession>
<dbReference type="SUPFAM" id="SSF53137">
    <property type="entry name" value="Translational machinery components"/>
    <property type="match status" value="1"/>
</dbReference>
<evidence type="ECO:0000256" key="2">
    <source>
        <dbReference type="ARBA" id="ARBA00022980"/>
    </source>
</evidence>
<dbReference type="InterPro" id="IPR036967">
    <property type="entry name" value="Ribosomal_uS11_sf"/>
</dbReference>
<evidence type="ECO:0000256" key="3">
    <source>
        <dbReference type="ARBA" id="ARBA00023274"/>
    </source>
</evidence>
<reference evidence="4 5" key="1">
    <citation type="submission" date="2024-07" db="EMBL/GenBank/DDBJ databases">
        <title>Chromosome-level genome assembly of the water stick insect Ranatra chinensis (Heteroptera: Nepidae).</title>
        <authorList>
            <person name="Liu X."/>
        </authorList>
    </citation>
    <scope>NUCLEOTIDE SEQUENCE [LARGE SCALE GENOMIC DNA]</scope>
    <source>
        <strain evidence="4">Cailab_2021Rc</strain>
        <tissue evidence="4">Muscle</tissue>
    </source>
</reference>
<evidence type="ECO:0000313" key="4">
    <source>
        <dbReference type="EMBL" id="KAL1116259.1"/>
    </source>
</evidence>
<dbReference type="Proteomes" id="UP001558652">
    <property type="component" value="Unassembled WGS sequence"/>
</dbReference>
<dbReference type="PANTHER" id="PTHR11759">
    <property type="entry name" value="40S RIBOSOMAL PROTEIN S14/30S RIBOSOMAL PROTEIN S11"/>
    <property type="match status" value="1"/>
</dbReference>
<dbReference type="GO" id="GO:0005840">
    <property type="term" value="C:ribosome"/>
    <property type="evidence" value="ECO:0007669"/>
    <property type="project" value="UniProtKB-KW"/>
</dbReference>
<dbReference type="InterPro" id="IPR001971">
    <property type="entry name" value="Ribosomal_uS11"/>
</dbReference>
<dbReference type="AlphaFoldDB" id="A0ABD0XYC2"/>
<proteinExistence type="inferred from homology"/>
<dbReference type="Pfam" id="PF00411">
    <property type="entry name" value="Ribosomal_S11"/>
    <property type="match status" value="1"/>
</dbReference>
<keyword evidence="5" id="KW-1185">Reference proteome</keyword>
<evidence type="ECO:0008006" key="6">
    <source>
        <dbReference type="Google" id="ProtNLM"/>
    </source>
</evidence>
<evidence type="ECO:0000256" key="1">
    <source>
        <dbReference type="ARBA" id="ARBA00006194"/>
    </source>
</evidence>
<organism evidence="4 5">
    <name type="scientific">Ranatra chinensis</name>
    <dbReference type="NCBI Taxonomy" id="642074"/>
    <lineage>
        <taxon>Eukaryota</taxon>
        <taxon>Metazoa</taxon>
        <taxon>Ecdysozoa</taxon>
        <taxon>Arthropoda</taxon>
        <taxon>Hexapoda</taxon>
        <taxon>Insecta</taxon>
        <taxon>Pterygota</taxon>
        <taxon>Neoptera</taxon>
        <taxon>Paraneoptera</taxon>
        <taxon>Hemiptera</taxon>
        <taxon>Heteroptera</taxon>
        <taxon>Panheteroptera</taxon>
        <taxon>Nepomorpha</taxon>
        <taxon>Nepidae</taxon>
        <taxon>Ranatrinae</taxon>
        <taxon>Ranatra</taxon>
    </lineage>
</organism>
<keyword evidence="2" id="KW-0689">Ribosomal protein</keyword>
<keyword evidence="3" id="KW-0687">Ribonucleoprotein</keyword>
<gene>
    <name evidence="4" type="ORF">AAG570_005754</name>
</gene>
<dbReference type="GO" id="GO:1990904">
    <property type="term" value="C:ribonucleoprotein complex"/>
    <property type="evidence" value="ECO:0007669"/>
    <property type="project" value="UniProtKB-KW"/>
</dbReference>
<dbReference type="Gene3D" id="3.30.420.80">
    <property type="entry name" value="Ribosomal protein S11"/>
    <property type="match status" value="1"/>
</dbReference>
<comment type="caution">
    <text evidence="4">The sequence shown here is derived from an EMBL/GenBank/DDBJ whole genome shotgun (WGS) entry which is preliminary data.</text>
</comment>
<sequence length="210" mass="23016">MLERFLNLYRLPGTASFAGSLVSYCLKFHLPQRCLHVSSPLSKVEDRRAILGSVPKVDEGTEGEISVAMDSLIKSRDDMFPSEDTPDMLFNGIPFKHVPICNIRVSPNNTILSISDPKNGHVKLIRSCGIEGFKNTRKGTNVAAQATAISFASNALSKGYNTVRVRVRGLGPGRLSAIKGLEMGGLKIISLTDNTPVSWWPPRPRKARKL</sequence>
<protein>
    <recommendedName>
        <fullName evidence="6">28S ribosomal protein S11, mitochondrial</fullName>
    </recommendedName>
</protein>
<evidence type="ECO:0000313" key="5">
    <source>
        <dbReference type="Proteomes" id="UP001558652"/>
    </source>
</evidence>
<name>A0ABD0XYC2_9HEMI</name>